<dbReference type="EMBL" id="BOPL01000013">
    <property type="protein sequence ID" value="GIK07442.1"/>
    <property type="molecule type" value="Genomic_DNA"/>
</dbReference>
<dbReference type="InterPro" id="IPR021850">
    <property type="entry name" value="Symplekin/Pta1"/>
</dbReference>
<protein>
    <recommendedName>
        <fullName evidence="5">Symplekin/Pta1 N-terminal domain-containing protein</fullName>
    </recommendedName>
</protein>
<comment type="subcellular location">
    <subcellularLocation>
        <location evidence="1">Nucleus</location>
    </subcellularLocation>
</comment>
<evidence type="ECO:0000313" key="7">
    <source>
        <dbReference type="Proteomes" id="UP000710440"/>
    </source>
</evidence>
<feature type="compositionally biased region" description="Low complexity" evidence="4">
    <location>
        <begin position="720"/>
        <end position="735"/>
    </location>
</feature>
<comment type="caution">
    <text evidence="6">The sequence shown here is derived from an EMBL/GenBank/DDBJ whole genome shotgun (WGS) entry which is preliminary data.</text>
</comment>
<evidence type="ECO:0000256" key="4">
    <source>
        <dbReference type="SAM" id="MobiDB-lite"/>
    </source>
</evidence>
<evidence type="ECO:0000259" key="5">
    <source>
        <dbReference type="Pfam" id="PF11935"/>
    </source>
</evidence>
<dbReference type="OrthoDB" id="331600at2759"/>
<dbReference type="GeneID" id="66931089"/>
<reference evidence="6 7" key="1">
    <citation type="submission" date="2021-02" db="EMBL/GenBank/DDBJ databases">
        <title>Pan-genome distribution and transcriptional activeness of fungal secondary metabolism genes in Aspergillus section Fumigati.</title>
        <authorList>
            <person name="Takahashi H."/>
            <person name="Umemura M."/>
            <person name="Ninomiya A."/>
            <person name="Kusuya Y."/>
            <person name="Urayama S."/>
            <person name="Shimizu M."/>
            <person name="Watanabe A."/>
            <person name="Kamei K."/>
            <person name="Yaguchi T."/>
            <person name="Hagiwara D."/>
        </authorList>
    </citation>
    <scope>NUCLEOTIDE SEQUENCE [LARGE SCALE GENOMIC DNA]</scope>
    <source>
        <strain evidence="6 7">IFM 47045</strain>
    </source>
</reference>
<evidence type="ECO:0000256" key="1">
    <source>
        <dbReference type="ARBA" id="ARBA00004123"/>
    </source>
</evidence>
<gene>
    <name evidence="6" type="ORF">Aspvir_003107</name>
</gene>
<keyword evidence="7" id="KW-1185">Reference proteome</keyword>
<dbReference type="GO" id="GO:0006397">
    <property type="term" value="P:mRNA processing"/>
    <property type="evidence" value="ECO:0007669"/>
    <property type="project" value="UniProtKB-KW"/>
</dbReference>
<accession>A0A9P3C7F3</accession>
<dbReference type="Gene3D" id="1.25.10.10">
    <property type="entry name" value="Leucine-rich Repeat Variant"/>
    <property type="match status" value="1"/>
</dbReference>
<dbReference type="GO" id="GO:0005847">
    <property type="term" value="C:mRNA cleavage and polyadenylation specificity factor complex"/>
    <property type="evidence" value="ECO:0007669"/>
    <property type="project" value="TreeGrafter"/>
</dbReference>
<dbReference type="PANTHER" id="PTHR15245:SF20">
    <property type="entry name" value="SYMPLEKIN"/>
    <property type="match status" value="1"/>
</dbReference>
<dbReference type="InterPro" id="IPR032460">
    <property type="entry name" value="Symplekin/Pta1_N"/>
</dbReference>
<feature type="domain" description="Symplekin/Pta1 N-terminal" evidence="5">
    <location>
        <begin position="92"/>
        <end position="312"/>
    </location>
</feature>
<dbReference type="InterPro" id="IPR011989">
    <property type="entry name" value="ARM-like"/>
</dbReference>
<feature type="compositionally biased region" description="Polar residues" evidence="4">
    <location>
        <begin position="759"/>
        <end position="772"/>
    </location>
</feature>
<feature type="region of interest" description="Disordered" evidence="4">
    <location>
        <begin position="720"/>
        <end position="772"/>
    </location>
</feature>
<keyword evidence="2" id="KW-0507">mRNA processing</keyword>
<keyword evidence="3" id="KW-0539">Nucleus</keyword>
<proteinExistence type="predicted"/>
<dbReference type="RefSeq" id="XP_043130628.1">
    <property type="nucleotide sequence ID" value="XM_043274693.1"/>
</dbReference>
<evidence type="ECO:0000313" key="6">
    <source>
        <dbReference type="EMBL" id="GIK07442.1"/>
    </source>
</evidence>
<sequence length="772" mass="86038">MSETAASHLADQVAQLNAARNLVLGDAAFYPQIVNGIIPIIGAHARLELRRWGAEFLAETFASPALATAQKEQLAGRVLQTIREILELPEGDTPVLKHIVQIAASLYPLAFRHIINHPEDSALWENMTAVKQDILRKWDSSPYPVKVCCIKFVQRVVQVQTHGPIADPRRPEHNETSLAIVPKNHSILALPHLEAEASGLLDRLLSVFQEDASDPLLVNATLNCLAVLIRTRQSVGNKIINAVLNFYPAKQVRSPLTPAIRIGVKSMERTARALFVNILKKNPSHPLASKMQHHMERLMQSRFETVDDASRKRGLPFEPTDGLDNAKRARLDAETPPLIKIPPLPPGPVSYAQLYTLTEDSGLSSFDVKQLPPDLLVKIAVPVLARVDPSALMQAVEGIRGRYQTLSQQHAARPQVAVTEDEDDDYEPEYQPMDVAVAAAEQAGAVSAEMAELQPDLVSLGPFVLPQPPPLTEEEAAEIGRSTVGRVFEMLTSTAMAPNPTKGKAQQHLGFSRLAGSTFDRDAWVTLLTRLATRAPATLEVDDKKTESDPRSRKRPAISNFIRESLYRYILEDFRARVNVGIMWLNEEWYNDRVQMKFAATQRTEEDEEASVPLHYDQWVLRLLDGFLPYLDSRDTKIFIRFLSEIPEVTIPITKRVSSLAKDPERVNLCVQSLLYLVMFRPPAREMCLSALEDVYNTYEESRPIAGKILAKWRPHIIEQQQQQQEQSQQQEQISLANRSAPAESTEPLADDGSVPAQADSTIQPQVSASEA</sequence>
<dbReference type="Proteomes" id="UP000710440">
    <property type="component" value="Unassembled WGS sequence"/>
</dbReference>
<evidence type="ECO:0000256" key="3">
    <source>
        <dbReference type="ARBA" id="ARBA00023242"/>
    </source>
</evidence>
<evidence type="ECO:0000256" key="2">
    <source>
        <dbReference type="ARBA" id="ARBA00022664"/>
    </source>
</evidence>
<organism evidence="6 7">
    <name type="scientific">Aspergillus viridinutans</name>
    <dbReference type="NCBI Taxonomy" id="75553"/>
    <lineage>
        <taxon>Eukaryota</taxon>
        <taxon>Fungi</taxon>
        <taxon>Dikarya</taxon>
        <taxon>Ascomycota</taxon>
        <taxon>Pezizomycotina</taxon>
        <taxon>Eurotiomycetes</taxon>
        <taxon>Eurotiomycetidae</taxon>
        <taxon>Eurotiales</taxon>
        <taxon>Aspergillaceae</taxon>
        <taxon>Aspergillus</taxon>
        <taxon>Aspergillus subgen. Fumigati</taxon>
    </lineage>
</organism>
<dbReference type="Pfam" id="PF11935">
    <property type="entry name" value="SYMPK_PTA1_N"/>
    <property type="match status" value="1"/>
</dbReference>
<name>A0A9P3C7F3_ASPVI</name>
<dbReference type="PANTHER" id="PTHR15245">
    <property type="entry name" value="SYMPLEKIN-RELATED"/>
    <property type="match status" value="1"/>
</dbReference>
<dbReference type="AlphaFoldDB" id="A0A9P3C7F3"/>